<feature type="domain" description="4Fe-4S ferredoxin-type" evidence="5">
    <location>
        <begin position="186"/>
        <end position="214"/>
    </location>
</feature>
<comment type="caution">
    <text evidence="6">The sequence shown here is derived from an EMBL/GenBank/DDBJ whole genome shotgun (WGS) entry which is preliminary data.</text>
</comment>
<dbReference type="InterPro" id="IPR050572">
    <property type="entry name" value="Fe-S_Ferredoxin"/>
</dbReference>
<evidence type="ECO:0000259" key="5">
    <source>
        <dbReference type="PROSITE" id="PS51379"/>
    </source>
</evidence>
<organism evidence="6">
    <name type="scientific">marine sediment metagenome</name>
    <dbReference type="NCBI Taxonomy" id="412755"/>
    <lineage>
        <taxon>unclassified sequences</taxon>
        <taxon>metagenomes</taxon>
        <taxon>ecological metagenomes</taxon>
    </lineage>
</organism>
<dbReference type="PROSITE" id="PS51379">
    <property type="entry name" value="4FE4S_FER_2"/>
    <property type="match status" value="2"/>
</dbReference>
<evidence type="ECO:0000256" key="4">
    <source>
        <dbReference type="ARBA" id="ARBA00023014"/>
    </source>
</evidence>
<dbReference type="InterPro" id="IPR017896">
    <property type="entry name" value="4Fe4S_Fe-S-bd"/>
</dbReference>
<dbReference type="PANTHER" id="PTHR43687:SF1">
    <property type="entry name" value="FERREDOXIN III"/>
    <property type="match status" value="1"/>
</dbReference>
<dbReference type="SUPFAM" id="SSF54862">
    <property type="entry name" value="4Fe-4S ferredoxins"/>
    <property type="match status" value="1"/>
</dbReference>
<keyword evidence="2" id="KW-0479">Metal-binding</keyword>
<dbReference type="InterPro" id="IPR007160">
    <property type="entry name" value="DUF362"/>
</dbReference>
<protein>
    <recommendedName>
        <fullName evidence="5">4Fe-4S ferredoxin-type domain-containing protein</fullName>
    </recommendedName>
</protein>
<dbReference type="AlphaFoldDB" id="X1A0V2"/>
<dbReference type="PANTHER" id="PTHR43687">
    <property type="entry name" value="ADENYLYLSULFATE REDUCTASE, BETA SUBUNIT"/>
    <property type="match status" value="1"/>
</dbReference>
<sequence>MESQVYYTDARARYKRNLYDKLETIVKRSEILNCIEKNDLVAIKIHAGEPGNTTFLNPTFVRKIVEMVKEREAKPFITDTTTLYVHKRHNAIDHSISALKNGFSYSTVDAPFLVADGLIGDDYFTVKIDGEILKEVYIGSSIFNADVLIVLSHFKGHELTGFGGAIKNVGMGCASKRGKFHQHSGVFPEIIKEKCTGCKLCVNRCSFNAISLINKIATIDEKKCKGCGDCLVVCKSSAIKIRWVAKAKEFQKKMTEYAYGVLKTKKAKVGYVNFLINITPDCDCCDWSDVSIVPDLGILASKDMVAIDKASVDLVNKAPINPLGKLKEKIESKDKFYDLNKVNWRVQLEHGQKIGLGNINYKLITID</sequence>
<gene>
    <name evidence="6" type="ORF">S01H4_01005</name>
</gene>
<reference evidence="6" key="1">
    <citation type="journal article" date="2014" name="Front. Microbiol.">
        <title>High frequency of phylogenetically diverse reductive dehalogenase-homologous genes in deep subseafloor sedimentary metagenomes.</title>
        <authorList>
            <person name="Kawai M."/>
            <person name="Futagami T."/>
            <person name="Toyoda A."/>
            <person name="Takaki Y."/>
            <person name="Nishi S."/>
            <person name="Hori S."/>
            <person name="Arai W."/>
            <person name="Tsubouchi T."/>
            <person name="Morono Y."/>
            <person name="Uchiyama I."/>
            <person name="Ito T."/>
            <person name="Fujiyama A."/>
            <person name="Inagaki F."/>
            <person name="Takami H."/>
        </authorList>
    </citation>
    <scope>NUCLEOTIDE SEQUENCE</scope>
    <source>
        <strain evidence="6">Expedition CK06-06</strain>
    </source>
</reference>
<evidence type="ECO:0000313" key="6">
    <source>
        <dbReference type="EMBL" id="GAG66363.1"/>
    </source>
</evidence>
<feature type="domain" description="4Fe-4S ferredoxin-type" evidence="5">
    <location>
        <begin position="215"/>
        <end position="244"/>
    </location>
</feature>
<proteinExistence type="predicted"/>
<dbReference type="GO" id="GO:0046872">
    <property type="term" value="F:metal ion binding"/>
    <property type="evidence" value="ECO:0007669"/>
    <property type="project" value="UniProtKB-KW"/>
</dbReference>
<dbReference type="GO" id="GO:0051539">
    <property type="term" value="F:4 iron, 4 sulfur cluster binding"/>
    <property type="evidence" value="ECO:0007669"/>
    <property type="project" value="UniProtKB-KW"/>
</dbReference>
<accession>X1A0V2</accession>
<dbReference type="Pfam" id="PF12838">
    <property type="entry name" value="Fer4_7"/>
    <property type="match status" value="1"/>
</dbReference>
<evidence type="ECO:0000256" key="2">
    <source>
        <dbReference type="ARBA" id="ARBA00022723"/>
    </source>
</evidence>
<keyword evidence="4" id="KW-0411">Iron-sulfur</keyword>
<evidence type="ECO:0000256" key="3">
    <source>
        <dbReference type="ARBA" id="ARBA00023004"/>
    </source>
</evidence>
<evidence type="ECO:0000256" key="1">
    <source>
        <dbReference type="ARBA" id="ARBA00022485"/>
    </source>
</evidence>
<dbReference type="Pfam" id="PF04015">
    <property type="entry name" value="DUF362"/>
    <property type="match status" value="1"/>
</dbReference>
<keyword evidence="1" id="KW-0004">4Fe-4S</keyword>
<keyword evidence="3" id="KW-0408">Iron</keyword>
<dbReference type="Gene3D" id="3.30.70.20">
    <property type="match status" value="1"/>
</dbReference>
<name>X1A0V2_9ZZZZ</name>
<dbReference type="EMBL" id="BART01000166">
    <property type="protein sequence ID" value="GAG66363.1"/>
    <property type="molecule type" value="Genomic_DNA"/>
</dbReference>